<feature type="domain" description="F-box" evidence="1">
    <location>
        <begin position="3"/>
        <end position="49"/>
    </location>
</feature>
<dbReference type="AlphaFoldDB" id="A0A9P0GJM0"/>
<dbReference type="SUPFAM" id="SSF81383">
    <property type="entry name" value="F-box domain"/>
    <property type="match status" value="1"/>
</dbReference>
<dbReference type="InterPro" id="IPR036047">
    <property type="entry name" value="F-box-like_dom_sf"/>
</dbReference>
<accession>A0A9P0GJM0</accession>
<dbReference type="Gene3D" id="3.80.10.10">
    <property type="entry name" value="Ribonuclease Inhibitor"/>
    <property type="match status" value="1"/>
</dbReference>
<evidence type="ECO:0000313" key="3">
    <source>
        <dbReference type="Proteomes" id="UP001153636"/>
    </source>
</evidence>
<dbReference type="SMART" id="SM00256">
    <property type="entry name" value="FBOX"/>
    <property type="match status" value="1"/>
</dbReference>
<dbReference type="EMBL" id="OV651819">
    <property type="protein sequence ID" value="CAH1113347.1"/>
    <property type="molecule type" value="Genomic_DNA"/>
</dbReference>
<sequence length="402" mass="47843">MGSLWQDYIPTEVVSEIFKHLSRPDRLSCAIVCQKWKEALDRRFLWTHVVLHVDKDFLEPSSTLLVGEYNRHIRSFAIGWDRPLVQNRWLPLKVHDLTKRVVHFLFILCDNCVQLNRFKIFEWYDIYAFKKIIYHLSRFLKMQLKLQSLVLRNVNLPKKECLKILNACLGSKNTVTYLEIHNNYYNFNTAFDTVEFVGFLKEFIYLQEIKIDYFILSRPKVIDIISDNGKDHLKSLEIFFDETDLHSVVIPARKWNRLKKCCPDIKVSIKIRNICHHEQIEFIFLMDNIPLNSFTIISSNKYNQKISRNFESTLRRLINNYHKTLETVKLDIRNNQENLDEVIFAIILQCPRLKSLFFDGMVKDNMNLFYAISQYKKSAKGVRMKVLPNKYKSITNIVHMFS</sequence>
<organism evidence="2 3">
    <name type="scientific">Psylliodes chrysocephalus</name>
    <dbReference type="NCBI Taxonomy" id="3402493"/>
    <lineage>
        <taxon>Eukaryota</taxon>
        <taxon>Metazoa</taxon>
        <taxon>Ecdysozoa</taxon>
        <taxon>Arthropoda</taxon>
        <taxon>Hexapoda</taxon>
        <taxon>Insecta</taxon>
        <taxon>Pterygota</taxon>
        <taxon>Neoptera</taxon>
        <taxon>Endopterygota</taxon>
        <taxon>Coleoptera</taxon>
        <taxon>Polyphaga</taxon>
        <taxon>Cucujiformia</taxon>
        <taxon>Chrysomeloidea</taxon>
        <taxon>Chrysomelidae</taxon>
        <taxon>Galerucinae</taxon>
        <taxon>Alticini</taxon>
        <taxon>Psylliodes</taxon>
    </lineage>
</organism>
<reference evidence="2" key="1">
    <citation type="submission" date="2022-01" db="EMBL/GenBank/DDBJ databases">
        <authorList>
            <person name="King R."/>
        </authorList>
    </citation>
    <scope>NUCLEOTIDE SEQUENCE</scope>
</reference>
<evidence type="ECO:0000313" key="2">
    <source>
        <dbReference type="EMBL" id="CAH1113347.1"/>
    </source>
</evidence>
<dbReference type="Proteomes" id="UP001153636">
    <property type="component" value="Chromosome 7"/>
</dbReference>
<evidence type="ECO:0000259" key="1">
    <source>
        <dbReference type="PROSITE" id="PS50181"/>
    </source>
</evidence>
<dbReference type="Pfam" id="PF12937">
    <property type="entry name" value="F-box-like"/>
    <property type="match status" value="1"/>
</dbReference>
<keyword evidence="3" id="KW-1185">Reference proteome</keyword>
<protein>
    <recommendedName>
        <fullName evidence="1">F-box domain-containing protein</fullName>
    </recommendedName>
</protein>
<name>A0A9P0GJM0_9CUCU</name>
<dbReference type="PANTHER" id="PTHR20872">
    <property type="match status" value="1"/>
</dbReference>
<dbReference type="PANTHER" id="PTHR20872:SF1">
    <property type="entry name" value="F-BOX DOMAIN-CONTAINING PROTEIN"/>
    <property type="match status" value="1"/>
</dbReference>
<dbReference type="PROSITE" id="PS50181">
    <property type="entry name" value="FBOX"/>
    <property type="match status" value="1"/>
</dbReference>
<gene>
    <name evidence="2" type="ORF">PSYICH_LOCUS13708</name>
</gene>
<dbReference type="Gene3D" id="1.20.1280.50">
    <property type="match status" value="1"/>
</dbReference>
<proteinExistence type="predicted"/>
<dbReference type="InterPro" id="IPR001810">
    <property type="entry name" value="F-box_dom"/>
</dbReference>
<dbReference type="OrthoDB" id="9974792at2759"/>
<dbReference type="InterPro" id="IPR032675">
    <property type="entry name" value="LRR_dom_sf"/>
</dbReference>